<dbReference type="RefSeq" id="WP_039996594.1">
    <property type="nucleotide sequence ID" value="NZ_CP006644.1"/>
</dbReference>
<dbReference type="OrthoDB" id="4571298at2"/>
<dbReference type="SUPFAM" id="SSF54427">
    <property type="entry name" value="NTF2-like"/>
    <property type="match status" value="1"/>
</dbReference>
<evidence type="ECO:0000313" key="2">
    <source>
        <dbReference type="EMBL" id="AHE54684.1"/>
    </source>
</evidence>
<sequence length="179" mass="20960">MPYTLQQLSDFEDIRTLKHRYYRGIDTADEALLDGLFTDDVTVEYRGGGYLVRLAGRAEMVDFLMNSFHADAVAMHQGSMPEIKLLGDDEAEGLWYLEDVFISFERNDITSGTALYRDRYRRVDGQWKIARTEYDRVMEVVEPLRPDQKVTVRHLGKVGRRREQRHDISHLITWFEPAE</sequence>
<reference evidence="2 3" key="1">
    <citation type="submission" date="2013-07" db="EMBL/GenBank/DDBJ databases">
        <title>Completed genome of Sphingomonas sanxanigenens NX02.</title>
        <authorList>
            <person name="Ma T."/>
            <person name="Huang H."/>
            <person name="Wu M."/>
            <person name="Li X."/>
            <person name="Li G."/>
        </authorList>
    </citation>
    <scope>NUCLEOTIDE SEQUENCE [LARGE SCALE GENOMIC DNA]</scope>
    <source>
        <strain evidence="2 3">NX02</strain>
    </source>
</reference>
<dbReference type="Proteomes" id="UP000018851">
    <property type="component" value="Chromosome"/>
</dbReference>
<evidence type="ECO:0000259" key="1">
    <source>
        <dbReference type="Pfam" id="PF13577"/>
    </source>
</evidence>
<protein>
    <recommendedName>
        <fullName evidence="1">SnoaL-like domain-containing protein</fullName>
    </recommendedName>
</protein>
<dbReference type="InterPro" id="IPR032710">
    <property type="entry name" value="NTF2-like_dom_sf"/>
</dbReference>
<dbReference type="KEGG" id="ssan:NX02_15000"/>
<dbReference type="STRING" id="1123269.NX02_15000"/>
<dbReference type="Gene3D" id="3.10.450.50">
    <property type="match status" value="1"/>
</dbReference>
<evidence type="ECO:0000313" key="3">
    <source>
        <dbReference type="Proteomes" id="UP000018851"/>
    </source>
</evidence>
<dbReference type="HOGENOM" id="CLU_106738_5_0_5"/>
<dbReference type="InterPro" id="IPR037401">
    <property type="entry name" value="SnoaL-like"/>
</dbReference>
<dbReference type="Pfam" id="PF13577">
    <property type="entry name" value="SnoaL_4"/>
    <property type="match status" value="1"/>
</dbReference>
<dbReference type="eggNOG" id="ENOG5032W0V">
    <property type="taxonomic scope" value="Bacteria"/>
</dbReference>
<proteinExistence type="predicted"/>
<accession>W0A9S8</accession>
<dbReference type="EMBL" id="CP006644">
    <property type="protein sequence ID" value="AHE54684.1"/>
    <property type="molecule type" value="Genomic_DNA"/>
</dbReference>
<dbReference type="CDD" id="cd00531">
    <property type="entry name" value="NTF2_like"/>
    <property type="match status" value="1"/>
</dbReference>
<keyword evidence="3" id="KW-1185">Reference proteome</keyword>
<organism evidence="2 3">
    <name type="scientific">Sphingomonas sanxanigenens DSM 19645 = NX02</name>
    <dbReference type="NCBI Taxonomy" id="1123269"/>
    <lineage>
        <taxon>Bacteria</taxon>
        <taxon>Pseudomonadati</taxon>
        <taxon>Pseudomonadota</taxon>
        <taxon>Alphaproteobacteria</taxon>
        <taxon>Sphingomonadales</taxon>
        <taxon>Sphingomonadaceae</taxon>
        <taxon>Sphingomonas</taxon>
    </lineage>
</organism>
<name>W0A9S8_9SPHN</name>
<dbReference type="AlphaFoldDB" id="W0A9S8"/>
<gene>
    <name evidence="2" type="ORF">NX02_15000</name>
</gene>
<feature type="domain" description="SnoaL-like" evidence="1">
    <location>
        <begin position="6"/>
        <end position="132"/>
    </location>
</feature>
<dbReference type="PATRIC" id="fig|1123269.5.peg.2926"/>